<comment type="caution">
    <text evidence="2">The sequence shown here is derived from an EMBL/GenBank/DDBJ whole genome shotgun (WGS) entry which is preliminary data.</text>
</comment>
<keyword evidence="3" id="KW-1185">Reference proteome</keyword>
<reference evidence="2 3" key="1">
    <citation type="journal article" date="2021" name="Elife">
        <title>Chloroplast acquisition without the gene transfer in kleptoplastic sea slugs, Plakobranchus ocellatus.</title>
        <authorList>
            <person name="Maeda T."/>
            <person name="Takahashi S."/>
            <person name="Yoshida T."/>
            <person name="Shimamura S."/>
            <person name="Takaki Y."/>
            <person name="Nagai Y."/>
            <person name="Toyoda A."/>
            <person name="Suzuki Y."/>
            <person name="Arimoto A."/>
            <person name="Ishii H."/>
            <person name="Satoh N."/>
            <person name="Nishiyama T."/>
            <person name="Hasebe M."/>
            <person name="Maruyama T."/>
            <person name="Minagawa J."/>
            <person name="Obokata J."/>
            <person name="Shigenobu S."/>
        </authorList>
    </citation>
    <scope>NUCLEOTIDE SEQUENCE [LARGE SCALE GENOMIC DNA]</scope>
</reference>
<protein>
    <recommendedName>
        <fullName evidence="4">Attacin C-terminal domain-containing protein</fullName>
    </recommendedName>
</protein>
<evidence type="ECO:0008006" key="4">
    <source>
        <dbReference type="Google" id="ProtNLM"/>
    </source>
</evidence>
<feature type="chain" id="PRO_5043483922" description="Attacin C-terminal domain-containing protein" evidence="1">
    <location>
        <begin position="31"/>
        <end position="141"/>
    </location>
</feature>
<keyword evidence="1" id="KW-0732">Signal</keyword>
<evidence type="ECO:0000313" key="3">
    <source>
        <dbReference type="Proteomes" id="UP000735302"/>
    </source>
</evidence>
<feature type="signal peptide" evidence="1">
    <location>
        <begin position="1"/>
        <end position="30"/>
    </location>
</feature>
<evidence type="ECO:0000256" key="1">
    <source>
        <dbReference type="SAM" id="SignalP"/>
    </source>
</evidence>
<name>A0AAV3YL04_9GAST</name>
<dbReference type="AlphaFoldDB" id="A0AAV3YL04"/>
<sequence length="141" mass="15027">MKFLSSAVRPSSILLIFVLVTVFTATTTEGQDVLDGDVELGGDLRRGLQASEESVQKRQSKISLGVNRNGYGRLSPRLDLSHKTKNGHIFSGSVTPSGGRLGYEKTFGNGRGRIGGYVGRTFGRGGGTSFGIGGSWTFGRR</sequence>
<accession>A0AAV3YL04</accession>
<dbReference type="Proteomes" id="UP000735302">
    <property type="component" value="Unassembled WGS sequence"/>
</dbReference>
<dbReference type="EMBL" id="BLXT01001274">
    <property type="protein sequence ID" value="GFN83970.1"/>
    <property type="molecule type" value="Genomic_DNA"/>
</dbReference>
<evidence type="ECO:0000313" key="2">
    <source>
        <dbReference type="EMBL" id="GFN83970.1"/>
    </source>
</evidence>
<proteinExistence type="predicted"/>
<organism evidence="2 3">
    <name type="scientific">Plakobranchus ocellatus</name>
    <dbReference type="NCBI Taxonomy" id="259542"/>
    <lineage>
        <taxon>Eukaryota</taxon>
        <taxon>Metazoa</taxon>
        <taxon>Spiralia</taxon>
        <taxon>Lophotrochozoa</taxon>
        <taxon>Mollusca</taxon>
        <taxon>Gastropoda</taxon>
        <taxon>Heterobranchia</taxon>
        <taxon>Euthyneura</taxon>
        <taxon>Panpulmonata</taxon>
        <taxon>Sacoglossa</taxon>
        <taxon>Placobranchoidea</taxon>
        <taxon>Plakobranchidae</taxon>
        <taxon>Plakobranchus</taxon>
    </lineage>
</organism>
<gene>
    <name evidence="2" type="ORF">PoB_001047600</name>
</gene>